<proteinExistence type="predicted"/>
<dbReference type="PANTHER" id="PTHR31793">
    <property type="entry name" value="4-HYDROXYBENZOYL-COA THIOESTERASE FAMILY MEMBER"/>
    <property type="match status" value="1"/>
</dbReference>
<organism evidence="1 2">
    <name type="scientific">Ramlibacter albus</name>
    <dbReference type="NCBI Taxonomy" id="2079448"/>
    <lineage>
        <taxon>Bacteria</taxon>
        <taxon>Pseudomonadati</taxon>
        <taxon>Pseudomonadota</taxon>
        <taxon>Betaproteobacteria</taxon>
        <taxon>Burkholderiales</taxon>
        <taxon>Comamonadaceae</taxon>
        <taxon>Ramlibacter</taxon>
    </lineage>
</organism>
<evidence type="ECO:0000313" key="1">
    <source>
        <dbReference type="EMBL" id="MBC5762948.1"/>
    </source>
</evidence>
<reference evidence="1" key="1">
    <citation type="submission" date="2020-08" db="EMBL/GenBank/DDBJ databases">
        <title>Ramlibacter sp. GTP1 16S ribosomal RNA gene genome sequencing and assembly.</title>
        <authorList>
            <person name="Kang M."/>
        </authorList>
    </citation>
    <scope>NUCLEOTIDE SEQUENCE</scope>
    <source>
        <strain evidence="1">GTP1</strain>
    </source>
</reference>
<dbReference type="Gene3D" id="3.10.129.10">
    <property type="entry name" value="Hotdog Thioesterase"/>
    <property type="match status" value="2"/>
</dbReference>
<accession>A0A923M2Y0</accession>
<dbReference type="InterPro" id="IPR029069">
    <property type="entry name" value="HotDog_dom_sf"/>
</dbReference>
<keyword evidence="2" id="KW-1185">Reference proteome</keyword>
<sequence length="300" mass="32703">MNDRTFVTGRGSVNMAECDQWGHMNVQFYLARATDAQAHLAARIGLAPSRLRKEALSLRPLADRTLFKRELRGGDIHMIRSGIRAVHPEGTIDIASRMTNLVTGVESAAFDTRLALVGPDDATRPLPDDVRSAALDLSGDLPEMPAPPPMAAVQPLGAPPLDRMLLTYRGSIEPWDCDTDGVAPPRAHIARFNDAITHLFRAMALDRRALLAEGTGSAALDYDIAYHRPLRAGTAVEVRSGVLAVGEKVYHIIHHVVDSKEGFIYTSILVAALFFDLQRRKSVPIPASIRTAAERLIAHA</sequence>
<dbReference type="PANTHER" id="PTHR31793:SF2">
    <property type="entry name" value="BLR1345 PROTEIN"/>
    <property type="match status" value="1"/>
</dbReference>
<name>A0A923M2Y0_9BURK</name>
<dbReference type="Pfam" id="PF13279">
    <property type="entry name" value="4HBT_2"/>
    <property type="match status" value="1"/>
</dbReference>
<dbReference type="Proteomes" id="UP000596827">
    <property type="component" value="Unassembled WGS sequence"/>
</dbReference>
<dbReference type="EMBL" id="JACORU010000001">
    <property type="protein sequence ID" value="MBC5762948.1"/>
    <property type="molecule type" value="Genomic_DNA"/>
</dbReference>
<dbReference type="InterPro" id="IPR050563">
    <property type="entry name" value="4-hydroxybenzoyl-CoA_TE"/>
</dbReference>
<dbReference type="GO" id="GO:0047617">
    <property type="term" value="F:fatty acyl-CoA hydrolase activity"/>
    <property type="evidence" value="ECO:0007669"/>
    <property type="project" value="TreeGrafter"/>
</dbReference>
<evidence type="ECO:0000313" key="2">
    <source>
        <dbReference type="Proteomes" id="UP000596827"/>
    </source>
</evidence>
<dbReference type="SUPFAM" id="SSF54637">
    <property type="entry name" value="Thioesterase/thiol ester dehydrase-isomerase"/>
    <property type="match status" value="2"/>
</dbReference>
<dbReference type="AlphaFoldDB" id="A0A923M2Y0"/>
<gene>
    <name evidence="1" type="ORF">H8R02_00685</name>
</gene>
<dbReference type="RefSeq" id="WP_187079426.1">
    <property type="nucleotide sequence ID" value="NZ_JACORU010000001.1"/>
</dbReference>
<comment type="caution">
    <text evidence="1">The sequence shown here is derived from an EMBL/GenBank/DDBJ whole genome shotgun (WGS) entry which is preliminary data.</text>
</comment>
<dbReference type="CDD" id="cd00586">
    <property type="entry name" value="4HBT"/>
    <property type="match status" value="1"/>
</dbReference>
<protein>
    <submittedName>
        <fullName evidence="1">Thioesterase family protein</fullName>
    </submittedName>
</protein>